<keyword evidence="3" id="KW-0238">DNA-binding</keyword>
<dbReference type="Pfam" id="PF03466">
    <property type="entry name" value="LysR_substrate"/>
    <property type="match status" value="1"/>
</dbReference>
<accession>A0ABX3MIR5</accession>
<dbReference type="Gene3D" id="1.10.10.10">
    <property type="entry name" value="Winged helix-like DNA-binding domain superfamily/Winged helix DNA-binding domain"/>
    <property type="match status" value="1"/>
</dbReference>
<dbReference type="InterPro" id="IPR036390">
    <property type="entry name" value="WH_DNA-bd_sf"/>
</dbReference>
<evidence type="ECO:0000313" key="6">
    <source>
        <dbReference type="EMBL" id="OOY11160.1"/>
    </source>
</evidence>
<keyword evidence="7" id="KW-1185">Reference proteome</keyword>
<organism evidence="6 7">
    <name type="scientific">Thioclava marina</name>
    <dbReference type="NCBI Taxonomy" id="1915077"/>
    <lineage>
        <taxon>Bacteria</taxon>
        <taxon>Pseudomonadati</taxon>
        <taxon>Pseudomonadota</taxon>
        <taxon>Alphaproteobacteria</taxon>
        <taxon>Rhodobacterales</taxon>
        <taxon>Paracoccaceae</taxon>
        <taxon>Thioclava</taxon>
    </lineage>
</organism>
<dbReference type="SUPFAM" id="SSF53850">
    <property type="entry name" value="Periplasmic binding protein-like II"/>
    <property type="match status" value="1"/>
</dbReference>
<evidence type="ECO:0000256" key="3">
    <source>
        <dbReference type="ARBA" id="ARBA00023125"/>
    </source>
</evidence>
<dbReference type="SUPFAM" id="SSF46785">
    <property type="entry name" value="Winged helix' DNA-binding domain"/>
    <property type="match status" value="1"/>
</dbReference>
<evidence type="ECO:0000256" key="2">
    <source>
        <dbReference type="ARBA" id="ARBA00023015"/>
    </source>
</evidence>
<dbReference type="Proteomes" id="UP000242224">
    <property type="component" value="Unassembled WGS sequence"/>
</dbReference>
<sequence>MNFRQIKYFVATAETGQVSRAANELSISQSSVTTAIRELEAEMDTELFTRTSHGMELTQSGRELLGLSYEILTKLDEAVNIRERSSGVTGRVTVATTYTVIGYFLPYHLGRLARLHPNLDIQLHELNREAVEEGLLSNRFDIAILLTSNVMNPELESETLMRSPRRLWLPQGHRLAHLRSVDFKEIADEDYIMLTVDEAANTTMKYWSFGSTQPRVKLRTSSIEAVRSLVANGQGVTVLSDMVYRPWSLEGKRIVTVETDPPVPTMDVGLAWRRGGELSPGAVALYDYFRLTFDSSLSLNG</sequence>
<comment type="caution">
    <text evidence="6">The sequence shown here is derived from an EMBL/GenBank/DDBJ whole genome shotgun (WGS) entry which is preliminary data.</text>
</comment>
<gene>
    <name evidence="6" type="ORF">BMG00_15610</name>
</gene>
<protein>
    <submittedName>
        <fullName evidence="6">LysR family transcriptional regulator</fullName>
    </submittedName>
</protein>
<dbReference type="RefSeq" id="WP_078574976.1">
    <property type="nucleotide sequence ID" value="NZ_MPZS01000003.1"/>
</dbReference>
<evidence type="ECO:0000256" key="1">
    <source>
        <dbReference type="ARBA" id="ARBA00009437"/>
    </source>
</evidence>
<comment type="similarity">
    <text evidence="1">Belongs to the LysR transcriptional regulatory family.</text>
</comment>
<evidence type="ECO:0000256" key="4">
    <source>
        <dbReference type="ARBA" id="ARBA00023163"/>
    </source>
</evidence>
<feature type="domain" description="HTH lysR-type" evidence="5">
    <location>
        <begin position="1"/>
        <end position="58"/>
    </location>
</feature>
<keyword evidence="4" id="KW-0804">Transcription</keyword>
<proteinExistence type="inferred from homology"/>
<dbReference type="InterPro" id="IPR036388">
    <property type="entry name" value="WH-like_DNA-bd_sf"/>
</dbReference>
<dbReference type="InterPro" id="IPR005119">
    <property type="entry name" value="LysR_subst-bd"/>
</dbReference>
<dbReference type="CDD" id="cd08412">
    <property type="entry name" value="PBP2_PAO1_like"/>
    <property type="match status" value="1"/>
</dbReference>
<reference evidence="6 7" key="1">
    <citation type="submission" date="2016-11" db="EMBL/GenBank/DDBJ databases">
        <title>A multilocus sequence analysis scheme for characterization of bacteria in the genus Thioclava.</title>
        <authorList>
            <person name="Liu Y."/>
            <person name="Shao Z."/>
        </authorList>
    </citation>
    <scope>NUCLEOTIDE SEQUENCE [LARGE SCALE GENOMIC DNA]</scope>
    <source>
        <strain evidence="6 7">11.10-0-13</strain>
    </source>
</reference>
<evidence type="ECO:0000313" key="7">
    <source>
        <dbReference type="Proteomes" id="UP000242224"/>
    </source>
</evidence>
<dbReference type="PANTHER" id="PTHR30346:SF0">
    <property type="entry name" value="HCA OPERON TRANSCRIPTIONAL ACTIVATOR HCAR"/>
    <property type="match status" value="1"/>
</dbReference>
<dbReference type="EMBL" id="MPZS01000003">
    <property type="protein sequence ID" value="OOY11160.1"/>
    <property type="molecule type" value="Genomic_DNA"/>
</dbReference>
<dbReference type="InterPro" id="IPR000847">
    <property type="entry name" value="LysR_HTH_N"/>
</dbReference>
<dbReference type="Pfam" id="PF00126">
    <property type="entry name" value="HTH_1"/>
    <property type="match status" value="1"/>
</dbReference>
<dbReference type="PRINTS" id="PR00039">
    <property type="entry name" value="HTHLYSR"/>
</dbReference>
<dbReference type="PROSITE" id="PS50931">
    <property type="entry name" value="HTH_LYSR"/>
    <property type="match status" value="1"/>
</dbReference>
<dbReference type="PANTHER" id="PTHR30346">
    <property type="entry name" value="TRANSCRIPTIONAL DUAL REGULATOR HCAR-RELATED"/>
    <property type="match status" value="1"/>
</dbReference>
<keyword evidence="2" id="KW-0805">Transcription regulation</keyword>
<dbReference type="Gene3D" id="3.40.190.10">
    <property type="entry name" value="Periplasmic binding protein-like II"/>
    <property type="match status" value="2"/>
</dbReference>
<name>A0ABX3MIR5_9RHOB</name>
<evidence type="ECO:0000259" key="5">
    <source>
        <dbReference type="PROSITE" id="PS50931"/>
    </source>
</evidence>